<dbReference type="AlphaFoldDB" id="A0A368JT59"/>
<dbReference type="RefSeq" id="WP_114404775.1">
    <property type="nucleotide sequence ID" value="NZ_QOWE01000003.1"/>
</dbReference>
<dbReference type="PANTHER" id="PTHR43818">
    <property type="entry name" value="BCDNA.GH03377"/>
    <property type="match status" value="1"/>
</dbReference>
<evidence type="ECO:0000259" key="3">
    <source>
        <dbReference type="Pfam" id="PF22725"/>
    </source>
</evidence>
<proteinExistence type="predicted"/>
<reference evidence="4 5" key="1">
    <citation type="submission" date="2018-07" db="EMBL/GenBank/DDBJ databases">
        <title>Genome analysis of Larkinella rosea.</title>
        <authorList>
            <person name="Zhou Z."/>
            <person name="Wang G."/>
        </authorList>
    </citation>
    <scope>NUCLEOTIDE SEQUENCE [LARGE SCALE GENOMIC DNA]</scope>
    <source>
        <strain evidence="5">zzj9</strain>
    </source>
</reference>
<sequence>MIDQKVKIAIIGLGKMGISHLAILNAHPALEVVGVCDTSGIVMEALKQHSVFECFTDYKKMVDKVRPEAVLIATPTKLHFEMARFALERGLHVFMEKPFTLNMSQGEELVRLADARNLVTQVGYHNRFIGVFNEVKRLVDLGALGEVYHFVAESYGPVVTRKKEETWRSNPSEGGGCLLDYTSHVVDLLQFVLGRVDTVDGSTLKKIYSTSVEDAVYSTLHLDSGISGFLSVNWSDETYRKMSTQLTIIGMSGKLVADAQEMKVYFKTAPAIPGYEKGWNVKYITDLTPGVDFYLRGEEYSAQIDYFARCIQNRNAHGISTFRSALETDRVLNLLRTYTQ</sequence>
<comment type="caution">
    <text evidence="4">The sequence shown here is derived from an EMBL/GenBank/DDBJ whole genome shotgun (WGS) entry which is preliminary data.</text>
</comment>
<evidence type="ECO:0000313" key="4">
    <source>
        <dbReference type="EMBL" id="RCR70859.1"/>
    </source>
</evidence>
<dbReference type="SUPFAM" id="SSF51735">
    <property type="entry name" value="NAD(P)-binding Rossmann-fold domains"/>
    <property type="match status" value="1"/>
</dbReference>
<dbReference type="Gene3D" id="3.40.50.720">
    <property type="entry name" value="NAD(P)-binding Rossmann-like Domain"/>
    <property type="match status" value="1"/>
</dbReference>
<dbReference type="SUPFAM" id="SSF55347">
    <property type="entry name" value="Glyceraldehyde-3-phosphate dehydrogenase-like, C-terminal domain"/>
    <property type="match status" value="1"/>
</dbReference>
<dbReference type="InterPro" id="IPR050463">
    <property type="entry name" value="Gfo/Idh/MocA_oxidrdct_glycsds"/>
</dbReference>
<feature type="domain" description="Gfo/Idh/MocA-like oxidoreductase N-terminal" evidence="2">
    <location>
        <begin position="6"/>
        <end position="124"/>
    </location>
</feature>
<dbReference type="GO" id="GO:0016491">
    <property type="term" value="F:oxidoreductase activity"/>
    <property type="evidence" value="ECO:0007669"/>
    <property type="project" value="UniProtKB-KW"/>
</dbReference>
<organism evidence="4 5">
    <name type="scientific">Larkinella punicea</name>
    <dbReference type="NCBI Taxonomy" id="2315727"/>
    <lineage>
        <taxon>Bacteria</taxon>
        <taxon>Pseudomonadati</taxon>
        <taxon>Bacteroidota</taxon>
        <taxon>Cytophagia</taxon>
        <taxon>Cytophagales</taxon>
        <taxon>Spirosomataceae</taxon>
        <taxon>Larkinella</taxon>
    </lineage>
</organism>
<dbReference type="EMBL" id="QOWE01000003">
    <property type="protein sequence ID" value="RCR70859.1"/>
    <property type="molecule type" value="Genomic_DNA"/>
</dbReference>
<dbReference type="PANTHER" id="PTHR43818:SF11">
    <property type="entry name" value="BCDNA.GH03377"/>
    <property type="match status" value="1"/>
</dbReference>
<dbReference type="OrthoDB" id="9781031at2"/>
<dbReference type="Proteomes" id="UP000253383">
    <property type="component" value="Unassembled WGS sequence"/>
</dbReference>
<accession>A0A368JT59</accession>
<dbReference type="InterPro" id="IPR055170">
    <property type="entry name" value="GFO_IDH_MocA-like_dom"/>
</dbReference>
<evidence type="ECO:0000313" key="5">
    <source>
        <dbReference type="Proteomes" id="UP000253383"/>
    </source>
</evidence>
<evidence type="ECO:0000256" key="1">
    <source>
        <dbReference type="ARBA" id="ARBA00023002"/>
    </source>
</evidence>
<evidence type="ECO:0000259" key="2">
    <source>
        <dbReference type="Pfam" id="PF01408"/>
    </source>
</evidence>
<dbReference type="InterPro" id="IPR000683">
    <property type="entry name" value="Gfo/Idh/MocA-like_OxRdtase_N"/>
</dbReference>
<dbReference type="InterPro" id="IPR036291">
    <property type="entry name" value="NAD(P)-bd_dom_sf"/>
</dbReference>
<dbReference type="Pfam" id="PF22725">
    <property type="entry name" value="GFO_IDH_MocA_C3"/>
    <property type="match status" value="1"/>
</dbReference>
<feature type="domain" description="GFO/IDH/MocA-like oxidoreductase" evidence="3">
    <location>
        <begin position="132"/>
        <end position="255"/>
    </location>
</feature>
<gene>
    <name evidence="4" type="ORF">DUE52_04515</name>
</gene>
<name>A0A368JT59_9BACT</name>
<dbReference type="Pfam" id="PF01408">
    <property type="entry name" value="GFO_IDH_MocA"/>
    <property type="match status" value="1"/>
</dbReference>
<protein>
    <submittedName>
        <fullName evidence="4">Gfo/Idh/MocA family oxidoreductase</fullName>
    </submittedName>
</protein>
<keyword evidence="1" id="KW-0560">Oxidoreductase</keyword>
<dbReference type="Gene3D" id="3.30.360.10">
    <property type="entry name" value="Dihydrodipicolinate Reductase, domain 2"/>
    <property type="match status" value="1"/>
</dbReference>
<keyword evidence="5" id="KW-1185">Reference proteome</keyword>
<dbReference type="GO" id="GO:0000166">
    <property type="term" value="F:nucleotide binding"/>
    <property type="evidence" value="ECO:0007669"/>
    <property type="project" value="InterPro"/>
</dbReference>